<dbReference type="PANTHER" id="PTHR11895:SF7">
    <property type="entry name" value="GLUTAMYL-TRNA(GLN) AMIDOTRANSFERASE SUBUNIT A, MITOCHONDRIAL"/>
    <property type="match status" value="1"/>
</dbReference>
<dbReference type="InterPro" id="IPR023631">
    <property type="entry name" value="Amidase_dom"/>
</dbReference>
<keyword evidence="4" id="KW-1185">Reference proteome</keyword>
<dbReference type="Proteomes" id="UP000320653">
    <property type="component" value="Unassembled WGS sequence"/>
</dbReference>
<accession>A0A561QG69</accession>
<dbReference type="EMBL" id="VIWP01000008">
    <property type="protein sequence ID" value="TWF49362.1"/>
    <property type="molecule type" value="Genomic_DNA"/>
</dbReference>
<protein>
    <submittedName>
        <fullName evidence="3">Amidase</fullName>
    </submittedName>
</protein>
<dbReference type="InterPro" id="IPR036928">
    <property type="entry name" value="AS_sf"/>
</dbReference>
<reference evidence="3 4" key="1">
    <citation type="submission" date="2019-06" db="EMBL/GenBank/DDBJ databases">
        <title>Sorghum-associated microbial communities from plants grown in Nebraska, USA.</title>
        <authorList>
            <person name="Schachtman D."/>
        </authorList>
    </citation>
    <scope>NUCLEOTIDE SEQUENCE [LARGE SCALE GENOMIC DNA]</scope>
    <source>
        <strain evidence="3 4">1225</strain>
    </source>
</reference>
<dbReference type="Pfam" id="PF01425">
    <property type="entry name" value="Amidase"/>
    <property type="match status" value="1"/>
</dbReference>
<dbReference type="RefSeq" id="WP_145641343.1">
    <property type="nucleotide sequence ID" value="NZ_VIWP01000008.1"/>
</dbReference>
<dbReference type="OrthoDB" id="9777859at2"/>
<dbReference type="AlphaFoldDB" id="A0A561QG69"/>
<dbReference type="PANTHER" id="PTHR11895">
    <property type="entry name" value="TRANSAMIDASE"/>
    <property type="match status" value="1"/>
</dbReference>
<comment type="similarity">
    <text evidence="1">Belongs to the amidase family.</text>
</comment>
<feature type="domain" description="Amidase" evidence="2">
    <location>
        <begin position="30"/>
        <end position="457"/>
    </location>
</feature>
<organism evidence="3 4">
    <name type="scientific">Neorhizobium alkalisoli</name>
    <dbReference type="NCBI Taxonomy" id="528178"/>
    <lineage>
        <taxon>Bacteria</taxon>
        <taxon>Pseudomonadati</taxon>
        <taxon>Pseudomonadota</taxon>
        <taxon>Alphaproteobacteria</taxon>
        <taxon>Hyphomicrobiales</taxon>
        <taxon>Rhizobiaceae</taxon>
        <taxon>Rhizobium/Agrobacterium group</taxon>
        <taxon>Neorhizobium</taxon>
    </lineage>
</organism>
<proteinExistence type="inferred from homology"/>
<comment type="caution">
    <text evidence="3">The sequence shown here is derived from an EMBL/GenBank/DDBJ whole genome shotgun (WGS) entry which is preliminary data.</text>
</comment>
<evidence type="ECO:0000259" key="2">
    <source>
        <dbReference type="Pfam" id="PF01425"/>
    </source>
</evidence>
<evidence type="ECO:0000313" key="3">
    <source>
        <dbReference type="EMBL" id="TWF49362.1"/>
    </source>
</evidence>
<dbReference type="InterPro" id="IPR000120">
    <property type="entry name" value="Amidase"/>
</dbReference>
<evidence type="ECO:0000313" key="4">
    <source>
        <dbReference type="Proteomes" id="UP000320653"/>
    </source>
</evidence>
<gene>
    <name evidence="3" type="ORF">FHW37_10832</name>
</gene>
<dbReference type="Gene3D" id="3.90.1300.10">
    <property type="entry name" value="Amidase signature (AS) domain"/>
    <property type="match status" value="1"/>
</dbReference>
<dbReference type="GO" id="GO:0003824">
    <property type="term" value="F:catalytic activity"/>
    <property type="evidence" value="ECO:0007669"/>
    <property type="project" value="InterPro"/>
</dbReference>
<sequence>MAAISQADYAAQDATGLAELVRRGEVTAGELLDTAVERLEAVNGILNAVTALHLDRARAMVADAGARGPFGGVPFLVKDLFTDVAGTVSDNGSAFHSPDPSSTSSAVVERYEAGGLVIFGRTHSPEFGGTSTSESRRFGITRNPFDLSRTAGGSSGGAAAAVAAGIIPAAQATDAGGSIIIPSSCCGLFGLKPSRGRVPYGPARLEGGAGLAAQHVITRTVRDSAAFLDLETSGEMVASLRPPSPRESFLACLDLPLPRLRIAFARRSVAGMEPAPDCLAAVEKVAALCQSMGHQVEEIDLPVKAEDYADAERAIRLASVTATIQALARTIGRLPTEADLEPATWLRYQAGLSVKGTEVLDARERILAMGFAIQRFMQRYDVILSPAMADLPPLPGTVTLDRTDDASAALNRRYTTYTSFYNWTGQPSMTLPLHMSADGLPVGVLFAGRYGEEDLLLRLAAEFETAHPWTGLAPEESFMGKVVETSGRNDG</sequence>
<name>A0A561QG69_9HYPH</name>
<evidence type="ECO:0000256" key="1">
    <source>
        <dbReference type="ARBA" id="ARBA00009199"/>
    </source>
</evidence>
<dbReference type="SUPFAM" id="SSF75304">
    <property type="entry name" value="Amidase signature (AS) enzymes"/>
    <property type="match status" value="1"/>
</dbReference>